<sequence>MRACFYSNQASPSSFIWASHFSQPGYLRIFNHLTNPCQTNQYHDSCKKKIIKKACKRFVSGSIISYQPRNF</sequence>
<dbReference type="Gramene" id="KCW49876">
    <property type="protein sequence ID" value="KCW49876"/>
    <property type="gene ID" value="EUGRSUZ_K03342"/>
</dbReference>
<organism evidence="1">
    <name type="scientific">Eucalyptus grandis</name>
    <name type="common">Flooded gum</name>
    <dbReference type="NCBI Taxonomy" id="71139"/>
    <lineage>
        <taxon>Eukaryota</taxon>
        <taxon>Viridiplantae</taxon>
        <taxon>Streptophyta</taxon>
        <taxon>Embryophyta</taxon>
        <taxon>Tracheophyta</taxon>
        <taxon>Spermatophyta</taxon>
        <taxon>Magnoliopsida</taxon>
        <taxon>eudicotyledons</taxon>
        <taxon>Gunneridae</taxon>
        <taxon>Pentapetalae</taxon>
        <taxon>rosids</taxon>
        <taxon>malvids</taxon>
        <taxon>Myrtales</taxon>
        <taxon>Myrtaceae</taxon>
        <taxon>Myrtoideae</taxon>
        <taxon>Eucalypteae</taxon>
        <taxon>Eucalyptus</taxon>
    </lineage>
</organism>
<name>A0A059A886_EUCGR</name>
<protein>
    <submittedName>
        <fullName evidence="1">Uncharacterized protein</fullName>
    </submittedName>
</protein>
<dbReference type="EMBL" id="KK198763">
    <property type="protein sequence ID" value="KCW49876.1"/>
    <property type="molecule type" value="Genomic_DNA"/>
</dbReference>
<dbReference type="InParanoid" id="A0A059A886"/>
<accession>A0A059A886</accession>
<dbReference type="AlphaFoldDB" id="A0A059A886"/>
<gene>
    <name evidence="1" type="ORF">EUGRSUZ_K03342</name>
</gene>
<proteinExistence type="predicted"/>
<evidence type="ECO:0000313" key="1">
    <source>
        <dbReference type="EMBL" id="KCW49876.1"/>
    </source>
</evidence>
<reference evidence="1" key="1">
    <citation type="submission" date="2013-07" db="EMBL/GenBank/DDBJ databases">
        <title>The genome of Eucalyptus grandis.</title>
        <authorList>
            <person name="Schmutz J."/>
            <person name="Hayes R."/>
            <person name="Myburg A."/>
            <person name="Tuskan G."/>
            <person name="Grattapaglia D."/>
            <person name="Rokhsar D.S."/>
        </authorList>
    </citation>
    <scope>NUCLEOTIDE SEQUENCE</scope>
    <source>
        <tissue evidence="1">Leaf extractions</tissue>
    </source>
</reference>